<dbReference type="OrthoDB" id="476298at2"/>
<dbReference type="InterPro" id="IPR018511">
    <property type="entry name" value="Hemolysin-typ_Ca-bd_CS"/>
</dbReference>
<dbReference type="GO" id="GO:0005509">
    <property type="term" value="F:calcium ion binding"/>
    <property type="evidence" value="ECO:0007669"/>
    <property type="project" value="InterPro"/>
</dbReference>
<dbReference type="PANTHER" id="PTHR38340">
    <property type="entry name" value="S-LAYER PROTEIN"/>
    <property type="match status" value="1"/>
</dbReference>
<dbReference type="Proteomes" id="UP000185860">
    <property type="component" value="Unassembled WGS sequence"/>
</dbReference>
<evidence type="ECO:0008006" key="5">
    <source>
        <dbReference type="Google" id="ProtNLM"/>
    </source>
</evidence>
<accession>A0A1U7IH63</accession>
<dbReference type="Pfam" id="PF00353">
    <property type="entry name" value="HemolysinCabind"/>
    <property type="match status" value="2"/>
</dbReference>
<sequence>MIDIDNSIFTPEIFLNQENIFVGVNEQIFLEADFVTDIMATGIPDRLGTDSMDILIGDDQNNRQIERIFGFAGDDDIQGGGGNDYIDGGDGDDILYGDLIDGSASTDNLNDTIFGGNGDDYLSGNSGDDYLDGGNGNDFLTGESGNDVLSGGAGSDTFYFDVPPIPELTGYVLGSLGIDTITDFTAGEDKILLSQRMFSNLLGVTDFSTVFTTVISDLEAETSNGLIVYNSVNGSLFYNLNGSELGFGNGGQFAVLSSIPTITASDFKVESMSV</sequence>
<dbReference type="STRING" id="454136.NIES2119_17560"/>
<dbReference type="PROSITE" id="PS00330">
    <property type="entry name" value="HEMOLYSIN_CALCIUM"/>
    <property type="match status" value="2"/>
</dbReference>
<protein>
    <recommendedName>
        <fullName evidence="5">Calcium-binding protein</fullName>
    </recommendedName>
</protein>
<comment type="caution">
    <text evidence="3">The sequence shown here is derived from an EMBL/GenBank/DDBJ whole genome shotgun (WGS) entry which is preliminary data.</text>
</comment>
<dbReference type="AlphaFoldDB" id="A0A1U7IH63"/>
<dbReference type="EMBL" id="MRCE01000016">
    <property type="protein sequence ID" value="OKH36443.1"/>
    <property type="molecule type" value="Genomic_DNA"/>
</dbReference>
<dbReference type="Gene3D" id="2.150.10.10">
    <property type="entry name" value="Serralysin-like metalloprotease, C-terminal"/>
    <property type="match status" value="1"/>
</dbReference>
<dbReference type="PRINTS" id="PR00313">
    <property type="entry name" value="CABNDNGRPT"/>
</dbReference>
<evidence type="ECO:0000256" key="1">
    <source>
        <dbReference type="ARBA" id="ARBA00004613"/>
    </source>
</evidence>
<comment type="subcellular location">
    <subcellularLocation>
        <location evidence="1">Secreted</location>
    </subcellularLocation>
</comment>
<keyword evidence="2" id="KW-0964">Secreted</keyword>
<evidence type="ECO:0000313" key="4">
    <source>
        <dbReference type="Proteomes" id="UP000185860"/>
    </source>
</evidence>
<dbReference type="RefSeq" id="WP_073594800.1">
    <property type="nucleotide sequence ID" value="NZ_MRCE01000016.1"/>
</dbReference>
<dbReference type="InterPro" id="IPR050557">
    <property type="entry name" value="RTX_toxin/Mannuronan_C5-epim"/>
</dbReference>
<dbReference type="InterPro" id="IPR011049">
    <property type="entry name" value="Serralysin-like_metalloprot_C"/>
</dbReference>
<dbReference type="InterPro" id="IPR001343">
    <property type="entry name" value="Hemolysn_Ca-bd"/>
</dbReference>
<reference evidence="3 4" key="1">
    <citation type="submission" date="2016-11" db="EMBL/GenBank/DDBJ databases">
        <title>Draft Genome Sequences of Nine Cyanobacterial Strains from Diverse Habitats.</title>
        <authorList>
            <person name="Zhu T."/>
            <person name="Hou S."/>
            <person name="Lu X."/>
            <person name="Hess W.R."/>
        </authorList>
    </citation>
    <scope>NUCLEOTIDE SEQUENCE [LARGE SCALE GENOMIC DNA]</scope>
    <source>
        <strain evidence="3 4">IAM M-71</strain>
    </source>
</reference>
<gene>
    <name evidence="3" type="ORF">NIES2119_17560</name>
</gene>
<evidence type="ECO:0000313" key="3">
    <source>
        <dbReference type="EMBL" id="OKH36443.1"/>
    </source>
</evidence>
<dbReference type="GO" id="GO:0005576">
    <property type="term" value="C:extracellular region"/>
    <property type="evidence" value="ECO:0007669"/>
    <property type="project" value="UniProtKB-SubCell"/>
</dbReference>
<dbReference type="PANTHER" id="PTHR38340:SF1">
    <property type="entry name" value="S-LAYER PROTEIN"/>
    <property type="match status" value="1"/>
</dbReference>
<organism evidence="3 4">
    <name type="scientific">[Phormidium ambiguum] IAM M-71</name>
    <dbReference type="NCBI Taxonomy" id="454136"/>
    <lineage>
        <taxon>Bacteria</taxon>
        <taxon>Bacillati</taxon>
        <taxon>Cyanobacteriota</taxon>
        <taxon>Cyanophyceae</taxon>
        <taxon>Oscillatoriophycideae</taxon>
        <taxon>Aerosakkonematales</taxon>
        <taxon>Aerosakkonemataceae</taxon>
        <taxon>Floridanema</taxon>
    </lineage>
</organism>
<name>A0A1U7IH63_9CYAN</name>
<evidence type="ECO:0000256" key="2">
    <source>
        <dbReference type="ARBA" id="ARBA00022525"/>
    </source>
</evidence>
<dbReference type="SUPFAM" id="SSF51120">
    <property type="entry name" value="beta-Roll"/>
    <property type="match status" value="1"/>
</dbReference>
<proteinExistence type="predicted"/>